<reference evidence="1" key="1">
    <citation type="submission" date="2021-03" db="EMBL/GenBank/DDBJ databases">
        <title>Whole genome shotgun sequence of Actinoplanes auranticolor NBRC 12245.</title>
        <authorList>
            <person name="Komaki H."/>
            <person name="Tamura T."/>
        </authorList>
    </citation>
    <scope>NUCLEOTIDE SEQUENCE</scope>
    <source>
        <strain evidence="1">NBRC 12245</strain>
    </source>
</reference>
<name>A0A919SP90_9ACTN</name>
<proteinExistence type="predicted"/>
<dbReference type="SUPFAM" id="SSF52540">
    <property type="entry name" value="P-loop containing nucleoside triphosphate hydrolases"/>
    <property type="match status" value="1"/>
</dbReference>
<keyword evidence="2" id="KW-1185">Reference proteome</keyword>
<sequence>MDVIGVGFGRTGTLSLKVALERLGFGPCMHMLPLLEDPERASLIHRAADGDLGSLDRALTGHRSTVDWPGAYFWRELTDRHPDAKVLLTVRDPQRWYDSAHRTIFQAAMHTPAGADGVTPAGLEMAREVVWARTFGGRFADREHAVRVFTEHNEAVRREVPAERLLEFEVAQGWQPLCDFLGVAVPPEPFPRTNDSASFQAHFMQRA</sequence>
<dbReference type="AlphaFoldDB" id="A0A919SP90"/>
<accession>A0A919SP90</accession>
<gene>
    <name evidence="1" type="ORF">Aau02nite_67760</name>
</gene>
<dbReference type="PANTHER" id="PTHR36978">
    <property type="entry name" value="P-LOOP CONTAINING NUCLEOTIDE TRIPHOSPHATE HYDROLASE"/>
    <property type="match status" value="1"/>
</dbReference>
<dbReference type="PANTHER" id="PTHR36978:SF4">
    <property type="entry name" value="P-LOOP CONTAINING NUCLEOSIDE TRIPHOSPHATE HYDROLASE PROTEIN"/>
    <property type="match status" value="1"/>
</dbReference>
<dbReference type="Gene3D" id="3.40.50.300">
    <property type="entry name" value="P-loop containing nucleotide triphosphate hydrolases"/>
    <property type="match status" value="1"/>
</dbReference>
<dbReference type="RefSeq" id="WP_212992638.1">
    <property type="nucleotide sequence ID" value="NZ_BAABEA010000001.1"/>
</dbReference>
<evidence type="ECO:0000313" key="2">
    <source>
        <dbReference type="Proteomes" id="UP000681340"/>
    </source>
</evidence>
<organism evidence="1 2">
    <name type="scientific">Actinoplanes auranticolor</name>
    <dbReference type="NCBI Taxonomy" id="47988"/>
    <lineage>
        <taxon>Bacteria</taxon>
        <taxon>Bacillati</taxon>
        <taxon>Actinomycetota</taxon>
        <taxon>Actinomycetes</taxon>
        <taxon>Micromonosporales</taxon>
        <taxon>Micromonosporaceae</taxon>
        <taxon>Actinoplanes</taxon>
    </lineage>
</organism>
<protein>
    <submittedName>
        <fullName evidence="1">Sulfotransferase family protein</fullName>
    </submittedName>
</protein>
<evidence type="ECO:0000313" key="1">
    <source>
        <dbReference type="EMBL" id="GIM75800.1"/>
    </source>
</evidence>
<dbReference type="InterPro" id="IPR027417">
    <property type="entry name" value="P-loop_NTPase"/>
</dbReference>
<dbReference type="Pfam" id="PF17784">
    <property type="entry name" value="Sulfotransfer_4"/>
    <property type="match status" value="1"/>
</dbReference>
<comment type="caution">
    <text evidence="1">The sequence shown here is derived from an EMBL/GenBank/DDBJ whole genome shotgun (WGS) entry which is preliminary data.</text>
</comment>
<dbReference type="Proteomes" id="UP000681340">
    <property type="component" value="Unassembled WGS sequence"/>
</dbReference>
<dbReference type="EMBL" id="BOQL01000058">
    <property type="protein sequence ID" value="GIM75800.1"/>
    <property type="molecule type" value="Genomic_DNA"/>
</dbReference>
<dbReference type="InterPro" id="IPR040632">
    <property type="entry name" value="Sulfotransfer_4"/>
</dbReference>